<feature type="transmembrane region" description="Helical" evidence="1">
    <location>
        <begin position="77"/>
        <end position="103"/>
    </location>
</feature>
<evidence type="ECO:0000313" key="5">
    <source>
        <dbReference type="Proteomes" id="UP000595001"/>
    </source>
</evidence>
<gene>
    <name evidence="4" type="ORF">I7X12_05070</name>
</gene>
<dbReference type="GeneID" id="60587841"/>
<dbReference type="Pfam" id="PF09922">
    <property type="entry name" value="LiaF-like_C"/>
    <property type="match status" value="1"/>
</dbReference>
<dbReference type="EMBL" id="CP065856">
    <property type="protein sequence ID" value="QPV64003.1"/>
    <property type="molecule type" value="Genomic_DNA"/>
</dbReference>
<keyword evidence="1" id="KW-0812">Transmembrane</keyword>
<evidence type="ECO:0000256" key="1">
    <source>
        <dbReference type="SAM" id="Phobius"/>
    </source>
</evidence>
<dbReference type="InterPro" id="IPR054331">
    <property type="entry name" value="LiaF_TM"/>
</dbReference>
<evidence type="ECO:0000259" key="2">
    <source>
        <dbReference type="Pfam" id="PF09922"/>
    </source>
</evidence>
<reference evidence="4 5" key="1">
    <citation type="submission" date="2020-12" db="EMBL/GenBank/DDBJ databases">
        <title>Halosimplex halophilum sp. nov. and Halosimplex salinum sp. nov., two new members of the genus Halosimplex.</title>
        <authorList>
            <person name="Cui H.L."/>
        </authorList>
    </citation>
    <scope>NUCLEOTIDE SEQUENCE [LARGE SCALE GENOMIC DNA]</scope>
    <source>
        <strain evidence="4 5">YGH94</strain>
    </source>
</reference>
<dbReference type="Pfam" id="PF22570">
    <property type="entry name" value="LiaF-TM"/>
    <property type="match status" value="1"/>
</dbReference>
<accession>A0A7T3KWF8</accession>
<dbReference type="RefSeq" id="WP_198062778.1">
    <property type="nucleotide sequence ID" value="NZ_CP065856.1"/>
</dbReference>
<keyword evidence="5" id="KW-1185">Reference proteome</keyword>
<feature type="transmembrane region" description="Helical" evidence="1">
    <location>
        <begin position="6"/>
        <end position="24"/>
    </location>
</feature>
<evidence type="ECO:0000313" key="4">
    <source>
        <dbReference type="EMBL" id="QPV64003.1"/>
    </source>
</evidence>
<dbReference type="OrthoDB" id="253168at2157"/>
<keyword evidence="1" id="KW-1133">Transmembrane helix</keyword>
<feature type="domain" description="Cell wall-active antibiotics response LiaF-like C-terminal" evidence="2">
    <location>
        <begin position="128"/>
        <end position="195"/>
    </location>
</feature>
<proteinExistence type="predicted"/>
<organism evidence="4 5">
    <name type="scientific">Halosimplex litoreum</name>
    <dbReference type="NCBI Taxonomy" id="1198301"/>
    <lineage>
        <taxon>Archaea</taxon>
        <taxon>Methanobacteriati</taxon>
        <taxon>Methanobacteriota</taxon>
        <taxon>Stenosarchaea group</taxon>
        <taxon>Halobacteria</taxon>
        <taxon>Halobacteriales</taxon>
        <taxon>Haloarculaceae</taxon>
        <taxon>Halosimplex</taxon>
    </lineage>
</organism>
<name>A0A7T3KWF8_9EURY</name>
<dbReference type="PANTHER" id="PTHR40763:SF5">
    <property type="entry name" value="MEMBRANE PROTEIN"/>
    <property type="match status" value="1"/>
</dbReference>
<dbReference type="AlphaFoldDB" id="A0A7T3KWF8"/>
<dbReference type="PANTHER" id="PTHR40763">
    <property type="entry name" value="MEMBRANE PROTEIN-RELATED"/>
    <property type="match status" value="1"/>
</dbReference>
<feature type="transmembrane region" description="Helical" evidence="1">
    <location>
        <begin position="36"/>
        <end position="57"/>
    </location>
</feature>
<evidence type="ECO:0000259" key="3">
    <source>
        <dbReference type="Pfam" id="PF22570"/>
    </source>
</evidence>
<feature type="domain" description="LiaF transmembrane" evidence="3">
    <location>
        <begin position="11"/>
        <end position="107"/>
    </location>
</feature>
<dbReference type="InterPro" id="IPR024425">
    <property type="entry name" value="LiaF-like_C"/>
</dbReference>
<evidence type="ECO:0008006" key="6">
    <source>
        <dbReference type="Google" id="ProtNLM"/>
    </source>
</evidence>
<sequence length="225" mass="24175">MEYRRITSQIVVGVVVALLGLVLLARTTGVYDTGRLLVYAPSLFVLVGLFAIVASGFRNLVGPLMVVLVAGGWQLVALDYLAAETVFSLWPVLLVLFGLSLIVGQYRARAVARESDFLTSVAVFGGRDERSTSQAFHGADLTAAFGGVELDLRDAVVEHPPATINASALFGGVDLIVPREWNVRVDVFPLFGAAEDERPRRAEEHDEVDLVVTGFALFGGVSVDD</sequence>
<keyword evidence="1" id="KW-0472">Membrane</keyword>
<dbReference type="Proteomes" id="UP000595001">
    <property type="component" value="Chromosome"/>
</dbReference>
<dbReference type="KEGG" id="hlt:I7X12_05070"/>
<protein>
    <recommendedName>
        <fullName evidence="6">Cell wall-active antibiotics response 4TMS YvqF</fullName>
    </recommendedName>
</protein>